<dbReference type="Gene3D" id="1.10.10.60">
    <property type="entry name" value="Homeodomain-like"/>
    <property type="match status" value="1"/>
</dbReference>
<evidence type="ECO:0000313" key="2">
    <source>
        <dbReference type="EMBL" id="MFC5603358.1"/>
    </source>
</evidence>
<dbReference type="InterPro" id="IPR027434">
    <property type="entry name" value="Homing_endonucl"/>
</dbReference>
<accession>A0ABW0TY75</accession>
<dbReference type="SUPFAM" id="SSF55608">
    <property type="entry name" value="Homing endonucleases"/>
    <property type="match status" value="2"/>
</dbReference>
<dbReference type="InterPro" id="IPR006142">
    <property type="entry name" value="INTEIN"/>
</dbReference>
<name>A0ABW0TY75_9BACL</name>
<keyword evidence="3" id="KW-1185">Reference proteome</keyword>
<dbReference type="EMBL" id="JBHSNP010000011">
    <property type="protein sequence ID" value="MFC5603358.1"/>
    <property type="molecule type" value="Genomic_DNA"/>
</dbReference>
<dbReference type="Pfam" id="PF14528">
    <property type="entry name" value="LAGLIDADG_3"/>
    <property type="match status" value="2"/>
</dbReference>
<evidence type="ECO:0000313" key="3">
    <source>
        <dbReference type="Proteomes" id="UP001596071"/>
    </source>
</evidence>
<feature type="domain" description="DOD-type homing endonuclease" evidence="1">
    <location>
        <begin position="73"/>
        <end position="202"/>
    </location>
</feature>
<comment type="caution">
    <text evidence="2">The sequence shown here is derived from an EMBL/GenBank/DDBJ whole genome shotgun (WGS) entry which is preliminary data.</text>
</comment>
<keyword evidence="2" id="KW-0255">Endonuclease</keyword>
<protein>
    <submittedName>
        <fullName evidence="2">LAGLIDADG family homing endonuclease</fullName>
    </submittedName>
</protein>
<dbReference type="Proteomes" id="UP001596071">
    <property type="component" value="Unassembled WGS sequence"/>
</dbReference>
<proteinExistence type="predicted"/>
<organism evidence="2 3">
    <name type="scientific">Sporosarcina koreensis</name>
    <dbReference type="NCBI Taxonomy" id="334735"/>
    <lineage>
        <taxon>Bacteria</taxon>
        <taxon>Bacillati</taxon>
        <taxon>Bacillota</taxon>
        <taxon>Bacilli</taxon>
        <taxon>Bacillales</taxon>
        <taxon>Caryophanaceae</taxon>
        <taxon>Sporosarcina</taxon>
    </lineage>
</organism>
<reference evidence="3" key="1">
    <citation type="journal article" date="2019" name="Int. J. Syst. Evol. Microbiol.">
        <title>The Global Catalogue of Microorganisms (GCM) 10K type strain sequencing project: providing services to taxonomists for standard genome sequencing and annotation.</title>
        <authorList>
            <consortium name="The Broad Institute Genomics Platform"/>
            <consortium name="The Broad Institute Genome Sequencing Center for Infectious Disease"/>
            <person name="Wu L."/>
            <person name="Ma J."/>
        </authorList>
    </citation>
    <scope>NUCLEOTIDE SEQUENCE [LARGE SCALE GENOMIC DNA]</scope>
    <source>
        <strain evidence="3">KACC 11299</strain>
    </source>
</reference>
<dbReference type="Gene3D" id="3.10.28.10">
    <property type="entry name" value="Homing endonucleases"/>
    <property type="match status" value="1"/>
</dbReference>
<sequence length="366" mass="41679">MPRNPGMTDDKIIELYNSGLPYEKLCEIIGLSDRAIRNVLNKHGVELNPVGRPRIHKVNEDFFKTWSHEMAWVLGLFITDGHVNKNMHSVYLAQKDETILMKVAKLMDASPNIAQGTGTRTTPMLIINSKMIKQDLGRLGVIPNKSFTVPLPVVPDEFLPSFVRGVIDGDGWVGREGYQMNITTASLTFANGLLDVFIIWGFSSSISTIKGSNGKPIYRVWIRGKDQLLRLSDILYLDSNSNYVAHKMIRMTLNKIPTHLRSKEEYITDQGRIAFRTTISKRILMQLKNIAIEQQKPVNHILELYFVQLLEKGTISYCKSNRPKDRIQYKTTYKKDLLNDVREFAKSNGLYINDVIEYSTGLGKNI</sequence>
<dbReference type="PROSITE" id="PS50819">
    <property type="entry name" value="INTEIN_ENDONUCLEASE"/>
    <property type="match status" value="1"/>
</dbReference>
<dbReference type="InterPro" id="IPR004042">
    <property type="entry name" value="Intein_endonuc_central"/>
</dbReference>
<keyword evidence="2" id="KW-0378">Hydrolase</keyword>
<evidence type="ECO:0000259" key="1">
    <source>
        <dbReference type="PROSITE" id="PS50819"/>
    </source>
</evidence>
<dbReference type="RefSeq" id="WP_381443734.1">
    <property type="nucleotide sequence ID" value="NZ_JBHSNP010000011.1"/>
</dbReference>
<gene>
    <name evidence="2" type="ORF">ACFPTP_08980</name>
</gene>
<keyword evidence="2" id="KW-0540">Nuclease</keyword>
<dbReference type="PRINTS" id="PR00379">
    <property type="entry name" value="INTEIN"/>
</dbReference>
<dbReference type="GO" id="GO:0004519">
    <property type="term" value="F:endonuclease activity"/>
    <property type="evidence" value="ECO:0007669"/>
    <property type="project" value="UniProtKB-KW"/>
</dbReference>
<dbReference type="InterPro" id="IPR004860">
    <property type="entry name" value="LAGLIDADG_dom"/>
</dbReference>